<comment type="similarity">
    <text evidence="2 8">Belongs to the Casparian strip membrane proteins (CASP) family.</text>
</comment>
<comment type="subcellular location">
    <subcellularLocation>
        <location evidence="1 8">Cell membrane</location>
        <topology evidence="1 8">Multi-pass membrane protein</topology>
    </subcellularLocation>
</comment>
<comment type="subunit">
    <text evidence="3 8">Homodimer and heterodimers.</text>
</comment>
<keyword evidence="5 8" id="KW-0812">Transmembrane</keyword>
<evidence type="ECO:0000313" key="11">
    <source>
        <dbReference type="Proteomes" id="UP000250235"/>
    </source>
</evidence>
<feature type="transmembrane region" description="Helical" evidence="8">
    <location>
        <begin position="53"/>
        <end position="75"/>
    </location>
</feature>
<evidence type="ECO:0000256" key="2">
    <source>
        <dbReference type="ARBA" id="ARBA00007651"/>
    </source>
</evidence>
<evidence type="ECO:0000256" key="8">
    <source>
        <dbReference type="RuleBase" id="RU361233"/>
    </source>
</evidence>
<dbReference type="AlphaFoldDB" id="A0A2Z7ATJ8"/>
<dbReference type="OrthoDB" id="685197at2759"/>
<dbReference type="GO" id="GO:0005886">
    <property type="term" value="C:plasma membrane"/>
    <property type="evidence" value="ECO:0007669"/>
    <property type="project" value="UniProtKB-SubCell"/>
</dbReference>
<dbReference type="InterPro" id="IPR006702">
    <property type="entry name" value="CASP_dom"/>
</dbReference>
<feature type="transmembrane region" description="Helical" evidence="8">
    <location>
        <begin position="12"/>
        <end position="33"/>
    </location>
</feature>
<name>A0A2Z7ATJ8_9LAMI</name>
<proteinExistence type="inferred from homology"/>
<reference evidence="10 11" key="1">
    <citation type="journal article" date="2015" name="Proc. Natl. Acad. Sci. U.S.A.">
        <title>The resurrection genome of Boea hygrometrica: A blueprint for survival of dehydration.</title>
        <authorList>
            <person name="Xiao L."/>
            <person name="Yang G."/>
            <person name="Zhang L."/>
            <person name="Yang X."/>
            <person name="Zhao S."/>
            <person name="Ji Z."/>
            <person name="Zhou Q."/>
            <person name="Hu M."/>
            <person name="Wang Y."/>
            <person name="Chen M."/>
            <person name="Xu Y."/>
            <person name="Jin H."/>
            <person name="Xiao X."/>
            <person name="Hu G."/>
            <person name="Bao F."/>
            <person name="Hu Y."/>
            <person name="Wan P."/>
            <person name="Li L."/>
            <person name="Deng X."/>
            <person name="Kuang T."/>
            <person name="Xiang C."/>
            <person name="Zhu J.K."/>
            <person name="Oliver M.J."/>
            <person name="He Y."/>
        </authorList>
    </citation>
    <scope>NUCLEOTIDE SEQUENCE [LARGE SCALE GENOMIC DNA]</scope>
    <source>
        <strain evidence="11">cv. XS01</strain>
    </source>
</reference>
<keyword evidence="7 8" id="KW-0472">Membrane</keyword>
<protein>
    <recommendedName>
        <fullName evidence="8">CASP-like protein</fullName>
    </recommendedName>
</protein>
<evidence type="ECO:0000256" key="6">
    <source>
        <dbReference type="ARBA" id="ARBA00022989"/>
    </source>
</evidence>
<evidence type="ECO:0000256" key="4">
    <source>
        <dbReference type="ARBA" id="ARBA00022475"/>
    </source>
</evidence>
<dbReference type="Proteomes" id="UP000250235">
    <property type="component" value="Unassembled WGS sequence"/>
</dbReference>
<keyword evidence="4 8" id="KW-1003">Cell membrane</keyword>
<feature type="domain" description="Casparian strip membrane protein" evidence="9">
    <location>
        <begin position="12"/>
        <end position="148"/>
    </location>
</feature>
<feature type="transmembrane region" description="Helical" evidence="8">
    <location>
        <begin position="135"/>
        <end position="155"/>
    </location>
</feature>
<dbReference type="Pfam" id="PF04535">
    <property type="entry name" value="CASP_dom"/>
    <property type="match status" value="1"/>
</dbReference>
<evidence type="ECO:0000256" key="7">
    <source>
        <dbReference type="ARBA" id="ARBA00023136"/>
    </source>
</evidence>
<evidence type="ECO:0000313" key="10">
    <source>
        <dbReference type="EMBL" id="KZV24698.1"/>
    </source>
</evidence>
<dbReference type="PANTHER" id="PTHR33573">
    <property type="entry name" value="CASP-LIKE PROTEIN 4A4"/>
    <property type="match status" value="1"/>
</dbReference>
<keyword evidence="11" id="KW-1185">Reference proteome</keyword>
<evidence type="ECO:0000259" key="9">
    <source>
        <dbReference type="Pfam" id="PF04535"/>
    </source>
</evidence>
<gene>
    <name evidence="10" type="ORF">F511_11277</name>
</gene>
<accession>A0A2Z7ATJ8</accession>
<dbReference type="EMBL" id="KV012536">
    <property type="protein sequence ID" value="KZV24698.1"/>
    <property type="molecule type" value="Genomic_DNA"/>
</dbReference>
<keyword evidence="6 8" id="KW-1133">Transmembrane helix</keyword>
<evidence type="ECO:0000256" key="5">
    <source>
        <dbReference type="ARBA" id="ARBA00022692"/>
    </source>
</evidence>
<organism evidence="10 11">
    <name type="scientific">Dorcoceras hygrometricum</name>
    <dbReference type="NCBI Taxonomy" id="472368"/>
    <lineage>
        <taxon>Eukaryota</taxon>
        <taxon>Viridiplantae</taxon>
        <taxon>Streptophyta</taxon>
        <taxon>Embryophyta</taxon>
        <taxon>Tracheophyta</taxon>
        <taxon>Spermatophyta</taxon>
        <taxon>Magnoliopsida</taxon>
        <taxon>eudicotyledons</taxon>
        <taxon>Gunneridae</taxon>
        <taxon>Pentapetalae</taxon>
        <taxon>asterids</taxon>
        <taxon>lamiids</taxon>
        <taxon>Lamiales</taxon>
        <taxon>Gesneriaceae</taxon>
        <taxon>Didymocarpoideae</taxon>
        <taxon>Trichosporeae</taxon>
        <taxon>Loxocarpinae</taxon>
        <taxon>Dorcoceras</taxon>
    </lineage>
</organism>
<evidence type="ECO:0000256" key="3">
    <source>
        <dbReference type="ARBA" id="ARBA00011489"/>
    </source>
</evidence>
<sequence>MAPPPSTTVPPVVALAIRSVTFVLILVSVILMATNKIADAVKFSDFYAYRYMLAAGVIGMAYTLLQAALTLLYVITGNKIGGDGLSIVDFFGDKIVSYLLGTGAAACFGLTVDLKRINDQGSDLDSDTDHFLNKANAAAAILFIGFIFSAMSSIFSCLSLPKRG</sequence>
<dbReference type="PANTHER" id="PTHR33573:SF40">
    <property type="entry name" value="CASP-LIKE PROTEIN 4D2"/>
    <property type="match status" value="1"/>
</dbReference>
<feature type="transmembrane region" description="Helical" evidence="8">
    <location>
        <begin position="95"/>
        <end position="114"/>
    </location>
</feature>
<evidence type="ECO:0000256" key="1">
    <source>
        <dbReference type="ARBA" id="ARBA00004651"/>
    </source>
</evidence>